<protein>
    <recommendedName>
        <fullName evidence="8">Rhodopsin domain-containing protein</fullName>
    </recommendedName>
</protein>
<feature type="compositionally biased region" description="Low complexity" evidence="6">
    <location>
        <begin position="336"/>
        <end position="346"/>
    </location>
</feature>
<keyword evidence="3 7" id="KW-1133">Transmembrane helix</keyword>
<evidence type="ECO:0000256" key="5">
    <source>
        <dbReference type="ARBA" id="ARBA00038359"/>
    </source>
</evidence>
<organism evidence="9 10">
    <name type="scientific">Ascobolus immersus RN42</name>
    <dbReference type="NCBI Taxonomy" id="1160509"/>
    <lineage>
        <taxon>Eukaryota</taxon>
        <taxon>Fungi</taxon>
        <taxon>Dikarya</taxon>
        <taxon>Ascomycota</taxon>
        <taxon>Pezizomycotina</taxon>
        <taxon>Pezizomycetes</taxon>
        <taxon>Pezizales</taxon>
        <taxon>Ascobolaceae</taxon>
        <taxon>Ascobolus</taxon>
    </lineage>
</organism>
<evidence type="ECO:0000256" key="6">
    <source>
        <dbReference type="SAM" id="MobiDB-lite"/>
    </source>
</evidence>
<dbReference type="AlphaFoldDB" id="A0A3N4I520"/>
<dbReference type="InterPro" id="IPR049326">
    <property type="entry name" value="Rhodopsin_dom_fungi"/>
</dbReference>
<dbReference type="GO" id="GO:0016020">
    <property type="term" value="C:membrane"/>
    <property type="evidence" value="ECO:0007669"/>
    <property type="project" value="UniProtKB-SubCell"/>
</dbReference>
<accession>A0A3N4I520</accession>
<evidence type="ECO:0000313" key="9">
    <source>
        <dbReference type="EMBL" id="RPA80557.1"/>
    </source>
</evidence>
<reference evidence="9 10" key="1">
    <citation type="journal article" date="2018" name="Nat. Ecol. Evol.">
        <title>Pezizomycetes genomes reveal the molecular basis of ectomycorrhizal truffle lifestyle.</title>
        <authorList>
            <person name="Murat C."/>
            <person name="Payen T."/>
            <person name="Noel B."/>
            <person name="Kuo A."/>
            <person name="Morin E."/>
            <person name="Chen J."/>
            <person name="Kohler A."/>
            <person name="Krizsan K."/>
            <person name="Balestrini R."/>
            <person name="Da Silva C."/>
            <person name="Montanini B."/>
            <person name="Hainaut M."/>
            <person name="Levati E."/>
            <person name="Barry K.W."/>
            <person name="Belfiori B."/>
            <person name="Cichocki N."/>
            <person name="Clum A."/>
            <person name="Dockter R.B."/>
            <person name="Fauchery L."/>
            <person name="Guy J."/>
            <person name="Iotti M."/>
            <person name="Le Tacon F."/>
            <person name="Lindquist E.A."/>
            <person name="Lipzen A."/>
            <person name="Malagnac F."/>
            <person name="Mello A."/>
            <person name="Molinier V."/>
            <person name="Miyauchi S."/>
            <person name="Poulain J."/>
            <person name="Riccioni C."/>
            <person name="Rubini A."/>
            <person name="Sitrit Y."/>
            <person name="Splivallo R."/>
            <person name="Traeger S."/>
            <person name="Wang M."/>
            <person name="Zifcakova L."/>
            <person name="Wipf D."/>
            <person name="Zambonelli A."/>
            <person name="Paolocci F."/>
            <person name="Nowrousian M."/>
            <person name="Ottonello S."/>
            <person name="Baldrian P."/>
            <person name="Spatafora J.W."/>
            <person name="Henrissat B."/>
            <person name="Nagy L.G."/>
            <person name="Aury J.M."/>
            <person name="Wincker P."/>
            <person name="Grigoriev I.V."/>
            <person name="Bonfante P."/>
            <person name="Martin F.M."/>
        </authorList>
    </citation>
    <scope>NUCLEOTIDE SEQUENCE [LARGE SCALE GENOMIC DNA]</scope>
    <source>
        <strain evidence="9 10">RN42</strain>
    </source>
</reference>
<evidence type="ECO:0000259" key="8">
    <source>
        <dbReference type="Pfam" id="PF20684"/>
    </source>
</evidence>
<gene>
    <name evidence="9" type="ORF">BJ508DRAFT_128419</name>
</gene>
<proteinExistence type="inferred from homology"/>
<dbReference type="PANTHER" id="PTHR33048">
    <property type="entry name" value="PTH11-LIKE INTEGRAL MEMBRANE PROTEIN (AFU_ORTHOLOGUE AFUA_5G11245)"/>
    <property type="match status" value="1"/>
</dbReference>
<evidence type="ECO:0000256" key="2">
    <source>
        <dbReference type="ARBA" id="ARBA00022692"/>
    </source>
</evidence>
<feature type="transmembrane region" description="Helical" evidence="7">
    <location>
        <begin position="6"/>
        <end position="27"/>
    </location>
</feature>
<evidence type="ECO:0000256" key="1">
    <source>
        <dbReference type="ARBA" id="ARBA00004141"/>
    </source>
</evidence>
<dbReference type="PANTHER" id="PTHR33048:SF19">
    <property type="entry name" value="MEMBRANE PROTEIN PTH11-LIKE, PUTATIVE (AFU_ORTHOLOGUE AFUA_1G14080)-RELATED"/>
    <property type="match status" value="1"/>
</dbReference>
<feature type="transmembrane region" description="Helical" evidence="7">
    <location>
        <begin position="211"/>
        <end position="232"/>
    </location>
</feature>
<feature type="domain" description="Rhodopsin" evidence="8">
    <location>
        <begin position="23"/>
        <end position="267"/>
    </location>
</feature>
<dbReference type="Proteomes" id="UP000275078">
    <property type="component" value="Unassembled WGS sequence"/>
</dbReference>
<evidence type="ECO:0000313" key="10">
    <source>
        <dbReference type="Proteomes" id="UP000275078"/>
    </source>
</evidence>
<evidence type="ECO:0000256" key="7">
    <source>
        <dbReference type="SAM" id="Phobius"/>
    </source>
</evidence>
<name>A0A3N4I520_ASCIM</name>
<feature type="region of interest" description="Disordered" evidence="6">
    <location>
        <begin position="522"/>
        <end position="575"/>
    </location>
</feature>
<keyword evidence="4 7" id="KW-0472">Membrane</keyword>
<sequence>MADIETLAVSYVCTAFALILIGVRLIWRHARRESLRSDDVWMMISIVPLVMRMGLIHVVLVNGTNNIGGLSIERQTQIVNTPLDVSNREMGSRAVLGTRVLYAAFLWCMKTAILGFYSRLTLGSHRYGITLIVIWVGVILTFIITVLSTFLECRPFSHYLTVTISPPQCVEALGQLLAMGICNITTDLALIIFPLPLIFSSTLPLLRKLQVLLLFSIGFFVIAITLIRLPVIVSTNSMQRARSLWASIECAAACLVANAPILNTFLQDYRRRKGSFLTYPNPHSGATPGAPNPTLASSINPCQTWQTNTFDSSYYPLSEKGTCSDPRRFSAASTVASPSRRPSHASSIDEDEQRRQEARNMARKSTPLPLSPCFPGGVHLTPHTPDHEDPEMGVSSPYPRRGSDSLAVLPAKRESRRHSHRTSLAHDLVDGVRRSLSIGRRPSVHRSGMGALGFQDPEIRNIITPVSPPTAVSPRSPNTPLYVKKGRKGRAPVYSPPLSPTSSGKGGAIPLPIPVVLAPVPDREVRRERKRSGSNPRPVVPMGLQPPRTLAGAGLVSRQPRRGSEGGVSVIEEER</sequence>
<feature type="region of interest" description="Disordered" evidence="6">
    <location>
        <begin position="465"/>
        <end position="507"/>
    </location>
</feature>
<feature type="transmembrane region" description="Helical" evidence="7">
    <location>
        <begin position="100"/>
        <end position="117"/>
    </location>
</feature>
<comment type="similarity">
    <text evidence="5">Belongs to the SAT4 family.</text>
</comment>
<dbReference type="OrthoDB" id="5398233at2759"/>
<feature type="transmembrane region" description="Helical" evidence="7">
    <location>
        <begin position="39"/>
        <end position="60"/>
    </location>
</feature>
<feature type="transmembrane region" description="Helical" evidence="7">
    <location>
        <begin position="176"/>
        <end position="199"/>
    </location>
</feature>
<comment type="subcellular location">
    <subcellularLocation>
        <location evidence="1">Membrane</location>
        <topology evidence="1">Multi-pass membrane protein</topology>
    </subcellularLocation>
</comment>
<evidence type="ECO:0000256" key="4">
    <source>
        <dbReference type="ARBA" id="ARBA00023136"/>
    </source>
</evidence>
<keyword evidence="10" id="KW-1185">Reference proteome</keyword>
<feature type="transmembrane region" description="Helical" evidence="7">
    <location>
        <begin position="129"/>
        <end position="151"/>
    </location>
</feature>
<evidence type="ECO:0000256" key="3">
    <source>
        <dbReference type="ARBA" id="ARBA00022989"/>
    </source>
</evidence>
<dbReference type="EMBL" id="ML119687">
    <property type="protein sequence ID" value="RPA80557.1"/>
    <property type="molecule type" value="Genomic_DNA"/>
</dbReference>
<feature type="region of interest" description="Disordered" evidence="6">
    <location>
        <begin position="320"/>
        <end position="404"/>
    </location>
</feature>
<keyword evidence="2 7" id="KW-0812">Transmembrane</keyword>
<dbReference type="STRING" id="1160509.A0A3N4I520"/>
<dbReference type="InterPro" id="IPR052337">
    <property type="entry name" value="SAT4-like"/>
</dbReference>
<dbReference type="Pfam" id="PF20684">
    <property type="entry name" value="Fung_rhodopsin"/>
    <property type="match status" value="1"/>
</dbReference>
<feature type="transmembrane region" description="Helical" evidence="7">
    <location>
        <begin position="244"/>
        <end position="266"/>
    </location>
</feature>